<dbReference type="InterPro" id="IPR004839">
    <property type="entry name" value="Aminotransferase_I/II_large"/>
</dbReference>
<protein>
    <recommendedName>
        <fullName evidence="4">aspartate transaminase</fullName>
        <ecNumber evidence="4">2.6.1.1</ecNumber>
    </recommendedName>
</protein>
<dbReference type="GO" id="GO:0005829">
    <property type="term" value="C:cytosol"/>
    <property type="evidence" value="ECO:0007669"/>
    <property type="project" value="TreeGrafter"/>
</dbReference>
<dbReference type="GO" id="GO:0030170">
    <property type="term" value="F:pyridoxal phosphate binding"/>
    <property type="evidence" value="ECO:0007669"/>
    <property type="project" value="InterPro"/>
</dbReference>
<dbReference type="Gene3D" id="3.40.640.10">
    <property type="entry name" value="Type I PLP-dependent aspartate aminotransferase-like (Major domain)"/>
    <property type="match status" value="1"/>
</dbReference>
<dbReference type="SUPFAM" id="SSF53383">
    <property type="entry name" value="PLP-dependent transferases"/>
    <property type="match status" value="1"/>
</dbReference>
<dbReference type="GO" id="GO:0006532">
    <property type="term" value="P:aspartate biosynthetic process"/>
    <property type="evidence" value="ECO:0007669"/>
    <property type="project" value="TreeGrafter"/>
</dbReference>
<evidence type="ECO:0000313" key="9">
    <source>
        <dbReference type="Proteomes" id="UP000050791"/>
    </source>
</evidence>
<evidence type="ECO:0000313" key="10">
    <source>
        <dbReference type="WBParaSite" id="SMTH1_58940.1"/>
    </source>
</evidence>
<evidence type="ECO:0000256" key="6">
    <source>
        <dbReference type="ARBA" id="ARBA00022679"/>
    </source>
</evidence>
<dbReference type="EC" id="2.6.1.1" evidence="4"/>
<evidence type="ECO:0000256" key="4">
    <source>
        <dbReference type="ARBA" id="ARBA00012753"/>
    </source>
</evidence>
<dbReference type="Gene3D" id="3.90.1150.10">
    <property type="entry name" value="Aspartate Aminotransferase, domain 1"/>
    <property type="match status" value="1"/>
</dbReference>
<organism evidence="9 10">
    <name type="scientific">Schistosoma mattheei</name>
    <dbReference type="NCBI Taxonomy" id="31246"/>
    <lineage>
        <taxon>Eukaryota</taxon>
        <taxon>Metazoa</taxon>
        <taxon>Spiralia</taxon>
        <taxon>Lophotrochozoa</taxon>
        <taxon>Platyhelminthes</taxon>
        <taxon>Trematoda</taxon>
        <taxon>Digenea</taxon>
        <taxon>Strigeidida</taxon>
        <taxon>Schistosomatoidea</taxon>
        <taxon>Schistosomatidae</taxon>
        <taxon>Schistosoma</taxon>
    </lineage>
</organism>
<accession>A0AA85BKN6</accession>
<dbReference type="Proteomes" id="UP000050791">
    <property type="component" value="Unassembled WGS sequence"/>
</dbReference>
<comment type="similarity">
    <text evidence="2">Belongs to the class-I pyridoxal-phosphate-dependent aminotransferase family.</text>
</comment>
<dbReference type="InterPro" id="IPR000796">
    <property type="entry name" value="Asp_trans"/>
</dbReference>
<dbReference type="InterPro" id="IPR015422">
    <property type="entry name" value="PyrdxlP-dep_Trfase_small"/>
</dbReference>
<keyword evidence="6" id="KW-0808">Transferase</keyword>
<evidence type="ECO:0000259" key="8">
    <source>
        <dbReference type="Pfam" id="PF00155"/>
    </source>
</evidence>
<dbReference type="InterPro" id="IPR015421">
    <property type="entry name" value="PyrdxlP-dep_Trfase_major"/>
</dbReference>
<keyword evidence="5" id="KW-0032">Aminotransferase</keyword>
<reference evidence="10" key="1">
    <citation type="submission" date="2023-11" db="UniProtKB">
        <authorList>
            <consortium name="WormBaseParasite"/>
        </authorList>
    </citation>
    <scope>IDENTIFICATION</scope>
</reference>
<keyword evidence="7" id="KW-0663">Pyridoxal phosphate</keyword>
<feature type="domain" description="Aminotransferase class I/classII large" evidence="8">
    <location>
        <begin position="29"/>
        <end position="112"/>
    </location>
</feature>
<dbReference type="InterPro" id="IPR015424">
    <property type="entry name" value="PyrdxlP-dep_Trfase"/>
</dbReference>
<dbReference type="GO" id="GO:0004069">
    <property type="term" value="F:L-aspartate:2-oxoglutarate aminotransferase activity"/>
    <property type="evidence" value="ECO:0007669"/>
    <property type="project" value="UniProtKB-EC"/>
</dbReference>
<proteinExistence type="inferred from homology"/>
<dbReference type="Pfam" id="PF00155">
    <property type="entry name" value="Aminotran_1_2"/>
    <property type="match status" value="1"/>
</dbReference>
<name>A0AA85BKN6_9TREM</name>
<evidence type="ECO:0000256" key="7">
    <source>
        <dbReference type="ARBA" id="ARBA00022898"/>
    </source>
</evidence>
<sequence length="146" mass="15923">MSFFELVHDAPPIEVYALTEACNEDKDTHKVNLGVGAYRTNEGKPWVLPVVRTVESLMAADHNLDKEYLPVSGIDIMCKAATKLVLGEDCKLIASKKADSCQTLGGTGAVYLASSSYQIFPNVLLSTFPTLHGLTTRVYLSLSVWT</sequence>
<evidence type="ECO:0000256" key="1">
    <source>
        <dbReference type="ARBA" id="ARBA00001933"/>
    </source>
</evidence>
<evidence type="ECO:0000256" key="3">
    <source>
        <dbReference type="ARBA" id="ARBA00011738"/>
    </source>
</evidence>
<dbReference type="PANTHER" id="PTHR11879:SF55">
    <property type="entry name" value="GLUTAMATE OXALOACETATE TRANSAMINASE 1, ISOFORM B"/>
    <property type="match status" value="1"/>
</dbReference>
<evidence type="ECO:0000256" key="2">
    <source>
        <dbReference type="ARBA" id="ARBA00007441"/>
    </source>
</evidence>
<dbReference type="PANTHER" id="PTHR11879">
    <property type="entry name" value="ASPARTATE AMINOTRANSFERASE"/>
    <property type="match status" value="1"/>
</dbReference>
<evidence type="ECO:0000256" key="5">
    <source>
        <dbReference type="ARBA" id="ARBA00022576"/>
    </source>
</evidence>
<comment type="cofactor">
    <cofactor evidence="1">
        <name>pyridoxal 5'-phosphate</name>
        <dbReference type="ChEBI" id="CHEBI:597326"/>
    </cofactor>
</comment>
<dbReference type="WBParaSite" id="SMTH1_58940.1">
    <property type="protein sequence ID" value="SMTH1_58940.1"/>
    <property type="gene ID" value="SMTH1_58940"/>
</dbReference>
<comment type="subunit">
    <text evidence="3">Homodimer.</text>
</comment>
<dbReference type="AlphaFoldDB" id="A0AA85BKN6"/>